<dbReference type="AlphaFoldDB" id="A0A2A2K1K6"/>
<organism evidence="1 2">
    <name type="scientific">Diploscapter pachys</name>
    <dbReference type="NCBI Taxonomy" id="2018661"/>
    <lineage>
        <taxon>Eukaryota</taxon>
        <taxon>Metazoa</taxon>
        <taxon>Ecdysozoa</taxon>
        <taxon>Nematoda</taxon>
        <taxon>Chromadorea</taxon>
        <taxon>Rhabditida</taxon>
        <taxon>Rhabditina</taxon>
        <taxon>Rhabditomorpha</taxon>
        <taxon>Rhabditoidea</taxon>
        <taxon>Rhabditidae</taxon>
        <taxon>Diploscapter</taxon>
    </lineage>
</organism>
<proteinExistence type="predicted"/>
<keyword evidence="2" id="KW-1185">Reference proteome</keyword>
<reference evidence="1 2" key="1">
    <citation type="journal article" date="2017" name="Curr. Biol.">
        <title>Genome architecture and evolution of a unichromosomal asexual nematode.</title>
        <authorList>
            <person name="Fradin H."/>
            <person name="Zegar C."/>
            <person name="Gutwein M."/>
            <person name="Lucas J."/>
            <person name="Kovtun M."/>
            <person name="Corcoran D."/>
            <person name="Baugh L.R."/>
            <person name="Kiontke K."/>
            <person name="Gunsalus K."/>
            <person name="Fitch D.H."/>
            <person name="Piano F."/>
        </authorList>
    </citation>
    <scope>NUCLEOTIDE SEQUENCE [LARGE SCALE GENOMIC DNA]</scope>
    <source>
        <strain evidence="1">PF1309</strain>
    </source>
</reference>
<sequence>MVVGSRQKIQIRNVYHVTKGYCEGAIVRVNMGNNRDKHEIVGNRIAKLNSQMNDGERTKAVYMQEEGEQFVVHEHLGKFPVVLTEEEDKVEGNKPILVQVTSGGNYYRLKVAGCMSYSDFHYVARTATALPKIGTFVKFLVRHDNYATRMEDSHKIFKITQLNVKAPDSMLLPGYPGIEISIIDGRKYGTFKQRDVDTQYIGVVKLLYCSFSEKTDDLKLYHPFFGWIYDERDKIKPIYEGSKTLRSYPTIHIRKMSSVLNTDPWIITHKDVTSNRHDEIAELFLELYLARRKLKISERGPKRND</sequence>
<evidence type="ECO:0000313" key="2">
    <source>
        <dbReference type="Proteomes" id="UP000218231"/>
    </source>
</evidence>
<gene>
    <name evidence="1" type="ORF">WR25_04258</name>
</gene>
<dbReference type="EMBL" id="LIAE01009884">
    <property type="protein sequence ID" value="PAV67762.1"/>
    <property type="molecule type" value="Genomic_DNA"/>
</dbReference>
<evidence type="ECO:0000313" key="1">
    <source>
        <dbReference type="EMBL" id="PAV67762.1"/>
    </source>
</evidence>
<accession>A0A2A2K1K6</accession>
<name>A0A2A2K1K6_9BILA</name>
<comment type="caution">
    <text evidence="1">The sequence shown here is derived from an EMBL/GenBank/DDBJ whole genome shotgun (WGS) entry which is preliminary data.</text>
</comment>
<dbReference type="Proteomes" id="UP000218231">
    <property type="component" value="Unassembled WGS sequence"/>
</dbReference>
<protein>
    <submittedName>
        <fullName evidence="1">Uncharacterized protein</fullName>
    </submittedName>
</protein>